<comment type="caution">
    <text evidence="3">The sequence shown here is derived from an EMBL/GenBank/DDBJ whole genome shotgun (WGS) entry which is preliminary data.</text>
</comment>
<keyword evidence="2" id="KW-0812">Transmembrane</keyword>
<feature type="transmembrane region" description="Helical" evidence="2">
    <location>
        <begin position="46"/>
        <end position="65"/>
    </location>
</feature>
<sequence>MSSNEPGAGPAEQAGPAPTVRLAVLAGAVLALLVLVLAFFDVVTTGLFPVATVVAGGVAGALTLLPGTGRTLVAGVVLSTTGALTMLLLLAGTGTGTGASGGAVGWVVFVLALLAAGTFGYAQLLLSGVVSAPAPRAPRPAHVGQGGWAPGAPAGQQPPPWSQQAWNQQPGAAPYGAPYGTPGADAHGSGQYGAAPYGTARPAAGYEAGHPGAAPYGAGQPPAQYAQAPYGSAPYGAAPYGTGQYPAQPGTAQPGTAQPGAPAYEAAAQPGQPGPAGQPPASGQYGATQPPAPGTPADDAGRHAVGAPPSGAGGAFSGVSYGDRAAAVTGAPDARGDQAPPAGAHEAPAAPTGDDAGTTRPSAVAGSGEQAPRTGATDDDEATRTFRPGGGTA</sequence>
<feature type="transmembrane region" description="Helical" evidence="2">
    <location>
        <begin position="72"/>
        <end position="91"/>
    </location>
</feature>
<keyword evidence="2" id="KW-0472">Membrane</keyword>
<feature type="transmembrane region" description="Helical" evidence="2">
    <location>
        <begin position="103"/>
        <end position="126"/>
    </location>
</feature>
<keyword evidence="2" id="KW-1133">Transmembrane helix</keyword>
<dbReference type="Proteomes" id="UP001364211">
    <property type="component" value="Unassembled WGS sequence"/>
</dbReference>
<accession>A0ABU8T8Q0</accession>
<dbReference type="Pfam" id="PF17270">
    <property type="entry name" value="DUF5336"/>
    <property type="match status" value="1"/>
</dbReference>
<evidence type="ECO:0000256" key="2">
    <source>
        <dbReference type="SAM" id="Phobius"/>
    </source>
</evidence>
<protein>
    <submittedName>
        <fullName evidence="3">DUF5336 domain-containing protein</fullName>
    </submittedName>
</protein>
<proteinExistence type="predicted"/>
<dbReference type="EMBL" id="JBBJUP010000011">
    <property type="protein sequence ID" value="MEJ8280305.1"/>
    <property type="molecule type" value="Genomic_DNA"/>
</dbReference>
<feature type="region of interest" description="Disordered" evidence="1">
    <location>
        <begin position="244"/>
        <end position="393"/>
    </location>
</feature>
<feature type="region of interest" description="Disordered" evidence="1">
    <location>
        <begin position="136"/>
        <end position="193"/>
    </location>
</feature>
<feature type="compositionally biased region" description="Low complexity" evidence="1">
    <location>
        <begin position="244"/>
        <end position="271"/>
    </location>
</feature>
<dbReference type="InterPro" id="IPR035166">
    <property type="entry name" value="DUF5336"/>
</dbReference>
<reference evidence="3 4" key="1">
    <citation type="submission" date="2024-03" db="EMBL/GenBank/DDBJ databases">
        <title>Draft genome sequence of Pseudonocardia sp. DW16-2.</title>
        <authorList>
            <person name="Duangmal K."/>
        </authorList>
    </citation>
    <scope>NUCLEOTIDE SEQUENCE [LARGE SCALE GENOMIC DNA]</scope>
    <source>
        <strain evidence="3 4">DW16-2</strain>
    </source>
</reference>
<feature type="compositionally biased region" description="Low complexity" evidence="1">
    <location>
        <begin position="339"/>
        <end position="351"/>
    </location>
</feature>
<dbReference type="RefSeq" id="WP_340291296.1">
    <property type="nucleotide sequence ID" value="NZ_JBBJUP010000011.1"/>
</dbReference>
<keyword evidence="4" id="KW-1185">Reference proteome</keyword>
<evidence type="ECO:0000256" key="1">
    <source>
        <dbReference type="SAM" id="MobiDB-lite"/>
    </source>
</evidence>
<gene>
    <name evidence="3" type="ORF">WJX68_15270</name>
</gene>
<organism evidence="3 4">
    <name type="scientific">Pseudonocardia spirodelae</name>
    <dbReference type="NCBI Taxonomy" id="3133431"/>
    <lineage>
        <taxon>Bacteria</taxon>
        <taxon>Bacillati</taxon>
        <taxon>Actinomycetota</taxon>
        <taxon>Actinomycetes</taxon>
        <taxon>Pseudonocardiales</taxon>
        <taxon>Pseudonocardiaceae</taxon>
        <taxon>Pseudonocardia</taxon>
    </lineage>
</organism>
<evidence type="ECO:0000313" key="4">
    <source>
        <dbReference type="Proteomes" id="UP001364211"/>
    </source>
</evidence>
<name>A0ABU8T8Q0_9PSEU</name>
<feature type="compositionally biased region" description="Low complexity" evidence="1">
    <location>
        <begin position="279"/>
        <end position="289"/>
    </location>
</feature>
<feature type="transmembrane region" description="Helical" evidence="2">
    <location>
        <begin position="20"/>
        <end position="40"/>
    </location>
</feature>
<evidence type="ECO:0000313" key="3">
    <source>
        <dbReference type="EMBL" id="MEJ8280305.1"/>
    </source>
</evidence>